<reference evidence="4" key="1">
    <citation type="submission" date="2017-09" db="EMBL/GenBank/DDBJ databases">
        <title>Depth-based differentiation of microbial function through sediment-hosted aquifers and enrichment of novel symbionts in the deep terrestrial subsurface.</title>
        <authorList>
            <person name="Probst A.J."/>
            <person name="Ladd B."/>
            <person name="Jarett J.K."/>
            <person name="Geller-Mcgrath D.E."/>
            <person name="Sieber C.M.K."/>
            <person name="Emerson J.B."/>
            <person name="Anantharaman K."/>
            <person name="Thomas B.C."/>
            <person name="Malmstrom R."/>
            <person name="Stieglmeier M."/>
            <person name="Klingl A."/>
            <person name="Woyke T."/>
            <person name="Ryan C.M."/>
            <person name="Banfield J.F."/>
        </authorList>
    </citation>
    <scope>NUCLEOTIDE SEQUENCE [LARGE SCALE GENOMIC DNA]</scope>
</reference>
<evidence type="ECO:0000313" key="4">
    <source>
        <dbReference type="Proteomes" id="UP000230405"/>
    </source>
</evidence>
<proteinExistence type="inferred from homology"/>
<comment type="caution">
    <text evidence="3">The sequence shown here is derived from an EMBL/GenBank/DDBJ whole genome shotgun (WGS) entry which is preliminary data.</text>
</comment>
<dbReference type="SUPFAM" id="SSF52540">
    <property type="entry name" value="P-loop containing nucleoside triphosphate hydrolases"/>
    <property type="match status" value="1"/>
</dbReference>
<dbReference type="InterPro" id="IPR027417">
    <property type="entry name" value="P-loop_NTPase"/>
</dbReference>
<dbReference type="InterPro" id="IPR050921">
    <property type="entry name" value="T4SS_GSP_E_ATPase"/>
</dbReference>
<accession>A0A2M7VGC4</accession>
<name>A0A2M7VGC4_9BACT</name>
<evidence type="ECO:0000256" key="1">
    <source>
        <dbReference type="ARBA" id="ARBA00006611"/>
    </source>
</evidence>
<evidence type="ECO:0000313" key="3">
    <source>
        <dbReference type="EMBL" id="PIZ99765.1"/>
    </source>
</evidence>
<dbReference type="PANTHER" id="PTHR30486">
    <property type="entry name" value="TWITCHING MOTILITY PROTEIN PILT"/>
    <property type="match status" value="1"/>
</dbReference>
<sequence length="347" mass="38709">MTISSLFKKAQEAGASDLHLVVGQPPYLRVDGELQVIKDTEELSSAKIKEIVNDMLSVDQKKRLEADRGLDLSYAINDAGRFRVNVFYERSNLSLVVRIISAQVPTMEDVGMPEVVYELMRENRGLVLLTGPTGCGKSTSLAAMVDLINSERSAHIVTLEDPIEYLHTNRKSIIVQRELGEDMSSFAEGLRHVLRQDPNVIMVGEMRDLETIAAALTLAETGHLVLATLHTYDAAQTIDRVVDVFPPHQQNQIRTQLSMTLKGVISQHLLPAKKGGRVAVREIMINNPAVSNIIRENKASQLKSVIQTSAKKGMFTIEQDLKRLVKEDIIDEEQADKYLNYSSYNVE</sequence>
<dbReference type="SMART" id="SM00382">
    <property type="entry name" value="AAA"/>
    <property type="match status" value="1"/>
</dbReference>
<dbReference type="CDD" id="cd01131">
    <property type="entry name" value="PilT"/>
    <property type="match status" value="1"/>
</dbReference>
<dbReference type="GO" id="GO:0016887">
    <property type="term" value="F:ATP hydrolysis activity"/>
    <property type="evidence" value="ECO:0007669"/>
    <property type="project" value="InterPro"/>
</dbReference>
<evidence type="ECO:0000259" key="2">
    <source>
        <dbReference type="SMART" id="SM00382"/>
    </source>
</evidence>
<dbReference type="AlphaFoldDB" id="A0A2M7VGC4"/>
<dbReference type="EMBL" id="PFPO01000012">
    <property type="protein sequence ID" value="PIZ99765.1"/>
    <property type="molecule type" value="Genomic_DNA"/>
</dbReference>
<dbReference type="GO" id="GO:0005524">
    <property type="term" value="F:ATP binding"/>
    <property type="evidence" value="ECO:0007669"/>
    <property type="project" value="InterPro"/>
</dbReference>
<feature type="domain" description="AAA+ ATPase" evidence="2">
    <location>
        <begin position="123"/>
        <end position="248"/>
    </location>
</feature>
<dbReference type="NCBIfam" id="TIGR01420">
    <property type="entry name" value="pilT_fam"/>
    <property type="match status" value="1"/>
</dbReference>
<comment type="similarity">
    <text evidence="1">Belongs to the GSP E family.</text>
</comment>
<protein>
    <submittedName>
        <fullName evidence="3">Type IV pili twitching motility protein PilT</fullName>
    </submittedName>
</protein>
<dbReference type="InterPro" id="IPR003593">
    <property type="entry name" value="AAA+_ATPase"/>
</dbReference>
<dbReference type="Pfam" id="PF00437">
    <property type="entry name" value="T2SSE"/>
    <property type="match status" value="1"/>
</dbReference>
<dbReference type="Gene3D" id="3.40.50.300">
    <property type="entry name" value="P-loop containing nucleotide triphosphate hydrolases"/>
    <property type="match status" value="1"/>
</dbReference>
<dbReference type="Gene3D" id="3.30.450.90">
    <property type="match status" value="1"/>
</dbReference>
<organism evidence="3 4">
    <name type="scientific">Candidatus Komeilibacteria bacterium CG_4_10_14_0_2_um_filter_37_10</name>
    <dbReference type="NCBI Taxonomy" id="1974470"/>
    <lineage>
        <taxon>Bacteria</taxon>
        <taxon>Candidatus Komeiliibacteriota</taxon>
    </lineage>
</organism>
<gene>
    <name evidence="3" type="ORF">COX77_00500</name>
</gene>
<dbReference type="InterPro" id="IPR006321">
    <property type="entry name" value="PilT/PilU"/>
</dbReference>
<dbReference type="InterPro" id="IPR001482">
    <property type="entry name" value="T2SS/T4SS_dom"/>
</dbReference>
<dbReference type="Proteomes" id="UP000230405">
    <property type="component" value="Unassembled WGS sequence"/>
</dbReference>